<proteinExistence type="predicted"/>
<gene>
    <name evidence="1" type="ORF">F5876DRAFT_73761</name>
</gene>
<accession>A0ACC1U9Y7</accession>
<comment type="caution">
    <text evidence="1">The sequence shown here is derived from an EMBL/GenBank/DDBJ whole genome shotgun (WGS) entry which is preliminary data.</text>
</comment>
<organism evidence="1 2">
    <name type="scientific">Lentinula aff. lateritia</name>
    <dbReference type="NCBI Taxonomy" id="2804960"/>
    <lineage>
        <taxon>Eukaryota</taxon>
        <taxon>Fungi</taxon>
        <taxon>Dikarya</taxon>
        <taxon>Basidiomycota</taxon>
        <taxon>Agaricomycotina</taxon>
        <taxon>Agaricomycetes</taxon>
        <taxon>Agaricomycetidae</taxon>
        <taxon>Agaricales</taxon>
        <taxon>Marasmiineae</taxon>
        <taxon>Omphalotaceae</taxon>
        <taxon>Lentinula</taxon>
    </lineage>
</organism>
<name>A0ACC1U9Y7_9AGAR</name>
<sequence length="909" mass="102848">MEQKSIPYGIQFELARALASNPDSMSKFQNLISNLPQDQIPTHSYLFSRIFSVSSLRNLSTHEVASTAPWKELDKEEEAFAKDPLYAGIGNNEEYPGWWAANIIFVGKLEETSEKIVLEKATLGPSNKIQRRFGSACILRVKIPSKRFFAKQNDLVLFFKRPVVIWNHVFRAFFAKDNTVFLFKTNEMLLDKQISLNPSPYADDGLSLYEFIKWLNPLEHNSHQKLCKWASRLALGLSSSIPGPRLKQEEITYESDIILDSSDPSSNMTDGCGISSLALHKVIHETYQERLQLSAVPTAIQFRLAGAKGMVLLANHDKVEDLQVVLRASQIKICYSSVHLDPSHLTMDILRFSHTKTPAKLSEEVIKNLHHNGVPASVFIGLLQQRLQQVVDGLTAWEGPDAMPKLWKAVEAAEGVIGARKARVSPSDSRVRGYGSYEDDEDDEESIKHETSSQPWWADPFSGCPSSIAETVMELLDSGFTPLNSPYLRDKLKQCVKTKIKTAAAKFNYVLMQSCSAFAVPDPFGVLGPDQIYFKNSRREFINKDGMKTDIILGEVLITRNPCKVPTDVRKVTAVQHPALAEMVDVVPFTNADEKYSKAPLGIESCFATDKEVVAQFCSSMHKTGDQVEGGLQDHLLSSLRDPRYVGDYSRFHENAVYEYGYAHWRSINLAYKFCLVLDSAKTGHRIKPETYLSDRKLYSHPLGPLYKITEKKASNSSNDLPLQRGEGLPKFIMDSLHYEAAKQRDYWLIEVDNRFSNAPLNLHPDPDLVFPWENFYNEARERSEKAIVSDLNVISDHVEAMYKQRVETYVNPASGSFTSQPITVRQDKIRDLSQRFISFPGPRNLKTLMESTTVARLRASYAYIYAIRRGGPAAQFPFDRAFRELCAMKAQAHGRYKVCLQSMNEYRK</sequence>
<evidence type="ECO:0000313" key="2">
    <source>
        <dbReference type="Proteomes" id="UP001163835"/>
    </source>
</evidence>
<dbReference type="Proteomes" id="UP001163835">
    <property type="component" value="Unassembled WGS sequence"/>
</dbReference>
<dbReference type="EMBL" id="MU794989">
    <property type="protein sequence ID" value="KAJ3813577.1"/>
    <property type="molecule type" value="Genomic_DNA"/>
</dbReference>
<keyword evidence="2" id="KW-1185">Reference proteome</keyword>
<protein>
    <submittedName>
        <fullName evidence="1">RNA dependent RNA polymerase-domain-containing protein</fullName>
    </submittedName>
</protein>
<evidence type="ECO:0000313" key="1">
    <source>
        <dbReference type="EMBL" id="KAJ3813577.1"/>
    </source>
</evidence>
<reference evidence="1" key="1">
    <citation type="submission" date="2022-09" db="EMBL/GenBank/DDBJ databases">
        <title>A Global Phylogenomic Analysis of the Shiitake Genus Lentinula.</title>
        <authorList>
            <consortium name="DOE Joint Genome Institute"/>
            <person name="Sierra-Patev S."/>
            <person name="Min B."/>
            <person name="Naranjo-Ortiz M."/>
            <person name="Looney B."/>
            <person name="Konkel Z."/>
            <person name="Slot J.C."/>
            <person name="Sakamoto Y."/>
            <person name="Steenwyk J.L."/>
            <person name="Rokas A."/>
            <person name="Carro J."/>
            <person name="Camarero S."/>
            <person name="Ferreira P."/>
            <person name="Molpeceres G."/>
            <person name="Ruiz-Duenas F.J."/>
            <person name="Serrano A."/>
            <person name="Henrissat B."/>
            <person name="Drula E."/>
            <person name="Hughes K.W."/>
            <person name="Mata J.L."/>
            <person name="Ishikawa N.K."/>
            <person name="Vargas-Isla R."/>
            <person name="Ushijima S."/>
            <person name="Smith C.A."/>
            <person name="Ahrendt S."/>
            <person name="Andreopoulos W."/>
            <person name="He G."/>
            <person name="Labutti K."/>
            <person name="Lipzen A."/>
            <person name="Ng V."/>
            <person name="Riley R."/>
            <person name="Sandor L."/>
            <person name="Barry K."/>
            <person name="Martinez A.T."/>
            <person name="Xiao Y."/>
            <person name="Gibbons J.G."/>
            <person name="Terashima K."/>
            <person name="Grigoriev I.V."/>
            <person name="Hibbett D.S."/>
        </authorList>
    </citation>
    <scope>NUCLEOTIDE SEQUENCE</scope>
    <source>
        <strain evidence="1">TMI1499</strain>
    </source>
</reference>